<reference evidence="2 3" key="1">
    <citation type="submission" date="2017-01" db="EMBL/GenBank/DDBJ databases">
        <authorList>
            <person name="Abreu V.A."/>
            <person name="Popin R.V."/>
            <person name="Rigonato J."/>
            <person name="Andreote A.P."/>
            <person name="Schaker P.C."/>
            <person name="Hoff-Risseti C."/>
            <person name="Alvarenga D.O."/>
            <person name="Varani A.M."/>
            <person name="Fiore M.F."/>
        </authorList>
    </citation>
    <scope>NUCLEOTIDE SEQUENCE [LARGE SCALE GENOMIC DNA]</scope>
    <source>
        <strain evidence="2 3">CENA302</strain>
    </source>
</reference>
<protein>
    <recommendedName>
        <fullName evidence="1">Brix domain-containing protein</fullName>
    </recommendedName>
</protein>
<dbReference type="InterPro" id="IPR007109">
    <property type="entry name" value="Brix"/>
</dbReference>
<organism evidence="2 3">
    <name type="scientific">Cylindrospermopsis raciborskii CENA302</name>
    <dbReference type="NCBI Taxonomy" id="1170768"/>
    <lineage>
        <taxon>Bacteria</taxon>
        <taxon>Bacillati</taxon>
        <taxon>Cyanobacteriota</taxon>
        <taxon>Cyanophyceae</taxon>
        <taxon>Nostocales</taxon>
        <taxon>Aphanizomenonaceae</taxon>
        <taxon>Cylindrospermopsis</taxon>
    </lineage>
</organism>
<accession>A0A9Q5W7E8</accession>
<feature type="domain" description="Brix" evidence="1">
    <location>
        <begin position="1"/>
        <end position="59"/>
    </location>
</feature>
<sequence length="59" mass="6328">MLLDLNKMLPASAYLGKGVFKNSPPGRVSSHFQVAAVRGDSNPLILSEGMQNTPTQVML</sequence>
<evidence type="ECO:0000259" key="1">
    <source>
        <dbReference type="PROSITE" id="PS50833"/>
    </source>
</evidence>
<dbReference type="AlphaFoldDB" id="A0A9Q5W7E8"/>
<gene>
    <name evidence="2" type="ORF">CENA302_13805</name>
</gene>
<proteinExistence type="predicted"/>
<dbReference type="GO" id="GO:0019843">
    <property type="term" value="F:rRNA binding"/>
    <property type="evidence" value="ECO:0007669"/>
    <property type="project" value="InterPro"/>
</dbReference>
<evidence type="ECO:0000313" key="3">
    <source>
        <dbReference type="Proteomes" id="UP000190056"/>
    </source>
</evidence>
<dbReference type="Proteomes" id="UP000190056">
    <property type="component" value="Unassembled WGS sequence"/>
</dbReference>
<evidence type="ECO:0000313" key="2">
    <source>
        <dbReference type="EMBL" id="OPH08605.1"/>
    </source>
</evidence>
<name>A0A9Q5W7E8_9CYAN</name>
<dbReference type="EMBL" id="MTPU01000055">
    <property type="protein sequence ID" value="OPH08605.1"/>
    <property type="molecule type" value="Genomic_DNA"/>
</dbReference>
<comment type="caution">
    <text evidence="2">The sequence shown here is derived from an EMBL/GenBank/DDBJ whole genome shotgun (WGS) entry which is preliminary data.</text>
</comment>
<dbReference type="GO" id="GO:0006364">
    <property type="term" value="P:rRNA processing"/>
    <property type="evidence" value="ECO:0007669"/>
    <property type="project" value="InterPro"/>
</dbReference>
<dbReference type="PROSITE" id="PS50833">
    <property type="entry name" value="BRIX"/>
    <property type="match status" value="1"/>
</dbReference>